<proteinExistence type="predicted"/>
<dbReference type="Gene3D" id="3.20.20.450">
    <property type="entry name" value="EAL domain"/>
    <property type="match status" value="1"/>
</dbReference>
<protein>
    <submittedName>
        <fullName evidence="2">EAL domain-containing protein</fullName>
    </submittedName>
</protein>
<accession>A0A9X3CLD6</accession>
<dbReference type="Pfam" id="PF00563">
    <property type="entry name" value="EAL"/>
    <property type="match status" value="1"/>
</dbReference>
<dbReference type="EMBL" id="JAKRRY010000005">
    <property type="protein sequence ID" value="MCW8345521.1"/>
    <property type="molecule type" value="Genomic_DNA"/>
</dbReference>
<dbReference type="PROSITE" id="PS50883">
    <property type="entry name" value="EAL"/>
    <property type="match status" value="1"/>
</dbReference>
<dbReference type="AlphaFoldDB" id="A0A9X3CLD6"/>
<feature type="domain" description="EAL" evidence="1">
    <location>
        <begin position="18"/>
        <end position="264"/>
    </location>
</feature>
<dbReference type="InterPro" id="IPR001633">
    <property type="entry name" value="EAL_dom"/>
</dbReference>
<dbReference type="SUPFAM" id="SSF141868">
    <property type="entry name" value="EAL domain-like"/>
    <property type="match status" value="1"/>
</dbReference>
<organism evidence="2 3">
    <name type="scientific">Vibrio qingdaonensis</name>
    <dbReference type="NCBI Taxonomy" id="2829491"/>
    <lineage>
        <taxon>Bacteria</taxon>
        <taxon>Pseudomonadati</taxon>
        <taxon>Pseudomonadota</taxon>
        <taxon>Gammaproteobacteria</taxon>
        <taxon>Vibrionales</taxon>
        <taxon>Vibrionaceae</taxon>
        <taxon>Vibrio</taxon>
    </lineage>
</organism>
<dbReference type="PANTHER" id="PTHR33121">
    <property type="entry name" value="CYCLIC DI-GMP PHOSPHODIESTERASE PDEF"/>
    <property type="match status" value="1"/>
</dbReference>
<name>A0A9X3CLD6_9VIBR</name>
<dbReference type="SMART" id="SM00052">
    <property type="entry name" value="EAL"/>
    <property type="match status" value="1"/>
</dbReference>
<dbReference type="RefSeq" id="WP_265673933.1">
    <property type="nucleotide sequence ID" value="NZ_JAKRRY010000005.1"/>
</dbReference>
<evidence type="ECO:0000313" key="3">
    <source>
        <dbReference type="Proteomes" id="UP001155587"/>
    </source>
</evidence>
<evidence type="ECO:0000259" key="1">
    <source>
        <dbReference type="PROSITE" id="PS50883"/>
    </source>
</evidence>
<dbReference type="PANTHER" id="PTHR33121:SF76">
    <property type="entry name" value="SIGNALING PROTEIN"/>
    <property type="match status" value="1"/>
</dbReference>
<dbReference type="CDD" id="cd01948">
    <property type="entry name" value="EAL"/>
    <property type="match status" value="1"/>
</dbReference>
<reference evidence="2" key="1">
    <citation type="submission" date="2022-02" db="EMBL/GenBank/DDBJ databases">
        <title>Vibrio sp. nov, a new bacterium isolated from seawater.</title>
        <authorList>
            <person name="Yuan Y."/>
        </authorList>
    </citation>
    <scope>NUCLEOTIDE SEQUENCE</scope>
    <source>
        <strain evidence="2">ZSDZ65</strain>
    </source>
</reference>
<comment type="caution">
    <text evidence="2">The sequence shown here is derived from an EMBL/GenBank/DDBJ whole genome shotgun (WGS) entry which is preliminary data.</text>
</comment>
<dbReference type="InterPro" id="IPR050706">
    <property type="entry name" value="Cyclic-di-GMP_PDE-like"/>
</dbReference>
<dbReference type="InterPro" id="IPR035919">
    <property type="entry name" value="EAL_sf"/>
</dbReference>
<dbReference type="Proteomes" id="UP001155587">
    <property type="component" value="Unassembled WGS sequence"/>
</dbReference>
<gene>
    <name evidence="2" type="ORF">MD535_05750</name>
</gene>
<sequence length="264" mass="29610">MKSTGIYSNKKDIIQELISESDDGVVYADYNGLHFTSVFQPIYDRHQQLYAFESLVRIHDENANSVDPSLFFSQIERDATENIVHTLLCGKIHLANFLQSKFNHVKLFINASPSVFKSLANTPEAVERFVQRSYELGSTPCQVVFEITEFLESDLNAIVKGKECLTEYGIETALDDFGTLYSTPKRAMAIKAPYLKLDKSIVTDKNKVTEAVRLAKKIHAITIAEGIEDRSTANMCVDLGVDLFQGYYFCKPLSVSALKSGLHC</sequence>
<evidence type="ECO:0000313" key="2">
    <source>
        <dbReference type="EMBL" id="MCW8345521.1"/>
    </source>
</evidence>
<dbReference type="GO" id="GO:0071111">
    <property type="term" value="F:cyclic-guanylate-specific phosphodiesterase activity"/>
    <property type="evidence" value="ECO:0007669"/>
    <property type="project" value="InterPro"/>
</dbReference>
<keyword evidence="3" id="KW-1185">Reference proteome</keyword>